<feature type="compositionally biased region" description="Low complexity" evidence="1">
    <location>
        <begin position="53"/>
        <end position="62"/>
    </location>
</feature>
<proteinExistence type="predicted"/>
<protein>
    <submittedName>
        <fullName evidence="2">Uncharacterized protein</fullName>
    </submittedName>
</protein>
<sequence>MRPLEMAARRAWKSPALRWSPSMEEEFMPKPEPPVGPPAGGGGADGGGEDGLPEGLPGELGSAPPPRAMDASPRSWTVTGLSWTPDLVGRWARGLRW</sequence>
<dbReference type="EMBL" id="JAVDSG010000001">
    <property type="protein sequence ID" value="MDR6596684.1"/>
    <property type="molecule type" value="Genomic_DNA"/>
</dbReference>
<evidence type="ECO:0000313" key="2">
    <source>
        <dbReference type="EMBL" id="MDR6596684.1"/>
    </source>
</evidence>
<comment type="caution">
    <text evidence="2">The sequence shown here is derived from an EMBL/GenBank/DDBJ whole genome shotgun (WGS) entry which is preliminary data.</text>
</comment>
<evidence type="ECO:0000313" key="3">
    <source>
        <dbReference type="Proteomes" id="UP001268819"/>
    </source>
</evidence>
<dbReference type="Proteomes" id="UP001268819">
    <property type="component" value="Unassembled WGS sequence"/>
</dbReference>
<gene>
    <name evidence="2" type="ORF">J2S66_005068</name>
</gene>
<name>A0ABU1Q3I4_9PSEU</name>
<evidence type="ECO:0000256" key="1">
    <source>
        <dbReference type="SAM" id="MobiDB-lite"/>
    </source>
</evidence>
<organism evidence="2 3">
    <name type="scientific">Saccharothrix longispora</name>
    <dbReference type="NCBI Taxonomy" id="33920"/>
    <lineage>
        <taxon>Bacteria</taxon>
        <taxon>Bacillati</taxon>
        <taxon>Actinomycetota</taxon>
        <taxon>Actinomycetes</taxon>
        <taxon>Pseudonocardiales</taxon>
        <taxon>Pseudonocardiaceae</taxon>
        <taxon>Saccharothrix</taxon>
    </lineage>
</organism>
<feature type="region of interest" description="Disordered" evidence="1">
    <location>
        <begin position="22"/>
        <end position="80"/>
    </location>
</feature>
<keyword evidence="3" id="KW-1185">Reference proteome</keyword>
<reference evidence="2 3" key="1">
    <citation type="submission" date="2023-07" db="EMBL/GenBank/DDBJ databases">
        <title>Sequencing the genomes of 1000 actinobacteria strains.</title>
        <authorList>
            <person name="Klenk H.-P."/>
        </authorList>
    </citation>
    <scope>NUCLEOTIDE SEQUENCE [LARGE SCALE GENOMIC DNA]</scope>
    <source>
        <strain evidence="2 3">DSM 43749</strain>
    </source>
</reference>
<accession>A0ABU1Q3I4</accession>